<dbReference type="PROSITE" id="PS01037">
    <property type="entry name" value="SBP_BACTERIAL_1"/>
    <property type="match status" value="1"/>
</dbReference>
<dbReference type="PANTHER" id="PTHR30061:SF50">
    <property type="entry name" value="MALTOSE_MALTODEXTRIN-BINDING PERIPLASMIC PROTEIN"/>
    <property type="match status" value="1"/>
</dbReference>
<evidence type="ECO:0000256" key="5">
    <source>
        <dbReference type="ARBA" id="ARBA00030303"/>
    </source>
</evidence>
<keyword evidence="6" id="KW-0472">Membrane</keyword>
<keyword evidence="2 6" id="KW-0813">Transport</keyword>
<keyword evidence="4 6" id="KW-0732">Signal</keyword>
<dbReference type="InterPro" id="IPR006061">
    <property type="entry name" value="SBP_1_CS"/>
</dbReference>
<dbReference type="Proteomes" id="UP001597191">
    <property type="component" value="Unassembled WGS sequence"/>
</dbReference>
<gene>
    <name evidence="7" type="ORF">ACFQ4R_09385</name>
</gene>
<feature type="chain" id="PRO_5044975510" description="Maltodextrin-binding protein" evidence="6">
    <location>
        <begin position="24"/>
        <end position="421"/>
    </location>
</feature>
<comment type="caution">
    <text evidence="7">The sequence shown here is derived from an EMBL/GenBank/DDBJ whole genome shotgun (WGS) entry which is preliminary data.</text>
</comment>
<sequence>MSMKKWRAVGMVALTATVALSLAACGNSKKSSESSSSSEKTLTISVDKGYKKYINKIKGDFEKKNNVKIKMVNKDMLDQLDALQLDGPAGKAPDVMMAPYDRVGGLAQQGQIATYTAPSGRYATTGSNAVKFEKKGYGAPVTIESIVMYYNKKLISKAPTSFKELDEISKDPKYAYENDKTKNVGFLAQWTNFYVSYGMFKGYGGYVFGDDNTNPKKIGLNNAGSVEAIDYMSNYFKNIWPKGMQDIKANQNFIDDQFTKGKTAVVIDGPWKAESYKEAKLDFGAAVLPKLDNGKNYQAFGGGKAYVISQYSKNKSVAKKFLDYVSNEANQKTFYKMTSEIPANLKAQSYAKETGNDLTTAVINQFKLDDPLINLPEMSEVWDAGQTIVTNAASGKMTSKVAADKGVKVIKEKIEQKYSSK</sequence>
<feature type="signal peptide" evidence="6">
    <location>
        <begin position="1"/>
        <end position="23"/>
    </location>
</feature>
<evidence type="ECO:0000256" key="6">
    <source>
        <dbReference type="RuleBase" id="RU365005"/>
    </source>
</evidence>
<organism evidence="7 8">
    <name type="scientific">Lapidilactobacillus gannanensis</name>
    <dbReference type="NCBI Taxonomy" id="2486002"/>
    <lineage>
        <taxon>Bacteria</taxon>
        <taxon>Bacillati</taxon>
        <taxon>Bacillota</taxon>
        <taxon>Bacilli</taxon>
        <taxon>Lactobacillales</taxon>
        <taxon>Lactobacillaceae</taxon>
        <taxon>Lapidilactobacillus</taxon>
    </lineage>
</organism>
<comment type="similarity">
    <text evidence="1 6">Belongs to the bacterial solute-binding protein 1 family.</text>
</comment>
<keyword evidence="6" id="KW-0449">Lipoprotein</keyword>
<dbReference type="EMBL" id="JBHTOH010000088">
    <property type="protein sequence ID" value="MFD1411795.1"/>
    <property type="molecule type" value="Genomic_DNA"/>
</dbReference>
<dbReference type="PROSITE" id="PS51257">
    <property type="entry name" value="PROKAR_LIPOPROTEIN"/>
    <property type="match status" value="1"/>
</dbReference>
<evidence type="ECO:0000256" key="2">
    <source>
        <dbReference type="ARBA" id="ARBA00022448"/>
    </source>
</evidence>
<keyword evidence="3 6" id="KW-0762">Sugar transport</keyword>
<dbReference type="SUPFAM" id="SSF53850">
    <property type="entry name" value="Periplasmic binding protein-like II"/>
    <property type="match status" value="1"/>
</dbReference>
<evidence type="ECO:0000313" key="8">
    <source>
        <dbReference type="Proteomes" id="UP001597191"/>
    </source>
</evidence>
<accession>A0ABW4BNH6</accession>
<reference evidence="8" key="1">
    <citation type="journal article" date="2019" name="Int. J. Syst. Evol. Microbiol.">
        <title>The Global Catalogue of Microorganisms (GCM) 10K type strain sequencing project: providing services to taxonomists for standard genome sequencing and annotation.</title>
        <authorList>
            <consortium name="The Broad Institute Genomics Platform"/>
            <consortium name="The Broad Institute Genome Sequencing Center for Infectious Disease"/>
            <person name="Wu L."/>
            <person name="Ma J."/>
        </authorList>
    </citation>
    <scope>NUCLEOTIDE SEQUENCE [LARGE SCALE GENOMIC DNA]</scope>
    <source>
        <strain evidence="8">CCM 8937</strain>
    </source>
</reference>
<keyword evidence="8" id="KW-1185">Reference proteome</keyword>
<dbReference type="PRINTS" id="PR00181">
    <property type="entry name" value="MALTOSEBP"/>
</dbReference>
<protein>
    <recommendedName>
        <fullName evidence="5 6">Maltodextrin-binding protein</fullName>
    </recommendedName>
</protein>
<evidence type="ECO:0000256" key="1">
    <source>
        <dbReference type="ARBA" id="ARBA00008520"/>
    </source>
</evidence>
<comment type="subcellular location">
    <subcellularLocation>
        <location evidence="6">Cell membrane</location>
        <topology evidence="6">Lipid-anchor</topology>
    </subcellularLocation>
</comment>
<proteinExistence type="inferred from homology"/>
<name>A0ABW4BNH6_9LACO</name>
<dbReference type="RefSeq" id="WP_225420201.1">
    <property type="nucleotide sequence ID" value="NZ_JBHTOH010000088.1"/>
</dbReference>
<keyword evidence="6" id="KW-1003">Cell membrane</keyword>
<dbReference type="PANTHER" id="PTHR30061">
    <property type="entry name" value="MALTOSE-BINDING PERIPLASMIC PROTEIN"/>
    <property type="match status" value="1"/>
</dbReference>
<dbReference type="InterPro" id="IPR006059">
    <property type="entry name" value="SBP"/>
</dbReference>
<evidence type="ECO:0000256" key="4">
    <source>
        <dbReference type="ARBA" id="ARBA00022729"/>
    </source>
</evidence>
<dbReference type="InterPro" id="IPR006060">
    <property type="entry name" value="Maltose/Cyclodextrin-bd"/>
</dbReference>
<dbReference type="Pfam" id="PF13416">
    <property type="entry name" value="SBP_bac_8"/>
    <property type="match status" value="1"/>
</dbReference>
<dbReference type="Gene3D" id="3.40.190.10">
    <property type="entry name" value="Periplasmic binding protein-like II"/>
    <property type="match status" value="2"/>
</dbReference>
<evidence type="ECO:0000256" key="3">
    <source>
        <dbReference type="ARBA" id="ARBA00022597"/>
    </source>
</evidence>
<evidence type="ECO:0000313" key="7">
    <source>
        <dbReference type="EMBL" id="MFD1411795.1"/>
    </source>
</evidence>